<dbReference type="Proteomes" id="UP000515121">
    <property type="component" value="Unplaced"/>
</dbReference>
<dbReference type="InterPro" id="IPR027417">
    <property type="entry name" value="P-loop_NTPase"/>
</dbReference>
<proteinExistence type="inferred from homology"/>
<sequence>MASTLSVLAAFTIIRSTFNEFFPNEIREYFWSLIRRFSPEFTLVIEESHHGSGNHIYKAAMAYLGSHVLSASSADGSLKRLTVGKNENVRQFTFGLDRHSEIVDFFHGVPMKWKYYSDVNTNSNIQLTAESRWYELSCKKKHAEMVESEYLPHVIDMAKKLKDRNRMVKFHTIRSESWCSKGVNLEHPMTFDTLAMDGDHKKDIVEDLDSFINGKEYYKKVGKVWKRGYLLHGPPGTGKSSFIAAMANHLNFDIFNLNLSAVKSDSSLEYLLLHVSNHSILVIEDIDCTVKLQNREAGDQTASYPHLQVTLSGLLNAIDGLLSCCGDERIIVFTTNYKDRIDPALLRAGRMDKHICLSYCTFSTFKQLAAIYLGISNHDLFSRIEKIIGQIKVSPAEVAGELLKSKDSKTCLEGLIQFLESKESQATPEKTKPQGEDGNNNKQEKGCQSKASTKTDMTNGDSPNHNAITFPVVGSNAMTVGEYTVKAELTPILSAVLLKHGDIVANSTLNSMQCRSSLLEIACGIIQKLQAVKLEGITELELQSLLTTVSDLESVKLQISWLHKRLDEIIEAVQLVRRSSTLKEDKRKNLQEIEMEKEMESCHTEKPELQKKSLQIQKMKVVTQKHSENISSTEAKLSYFHERSLVDGLL</sequence>
<gene>
    <name evidence="11" type="primary">LOC111317237</name>
</gene>
<comment type="similarity">
    <text evidence="2">Belongs to the AAA ATPase family. BCS1 subfamily.</text>
</comment>
<dbReference type="GeneID" id="111317237"/>
<evidence type="ECO:0000256" key="6">
    <source>
        <dbReference type="ARBA" id="ARBA00049360"/>
    </source>
</evidence>
<dbReference type="PANTHER" id="PTHR23070">
    <property type="entry name" value="BCS1 AAA-TYPE ATPASE"/>
    <property type="match status" value="1"/>
</dbReference>
<dbReference type="InterPro" id="IPR058017">
    <property type="entry name" value="At3g28540-like_C"/>
</dbReference>
<evidence type="ECO:0000256" key="3">
    <source>
        <dbReference type="ARBA" id="ARBA00022801"/>
    </source>
</evidence>
<organism evidence="10 11">
    <name type="scientific">Durio zibethinus</name>
    <name type="common">Durian</name>
    <dbReference type="NCBI Taxonomy" id="66656"/>
    <lineage>
        <taxon>Eukaryota</taxon>
        <taxon>Viridiplantae</taxon>
        <taxon>Streptophyta</taxon>
        <taxon>Embryophyta</taxon>
        <taxon>Tracheophyta</taxon>
        <taxon>Spermatophyta</taxon>
        <taxon>Magnoliopsida</taxon>
        <taxon>eudicotyledons</taxon>
        <taxon>Gunneridae</taxon>
        <taxon>Pentapetalae</taxon>
        <taxon>rosids</taxon>
        <taxon>malvids</taxon>
        <taxon>Malvales</taxon>
        <taxon>Malvaceae</taxon>
        <taxon>Helicteroideae</taxon>
        <taxon>Durio</taxon>
    </lineage>
</organism>
<feature type="region of interest" description="Disordered" evidence="8">
    <location>
        <begin position="423"/>
        <end position="464"/>
    </location>
</feature>
<dbReference type="InterPro" id="IPR025753">
    <property type="entry name" value="AAA_N_dom"/>
</dbReference>
<dbReference type="PROSITE" id="PS00674">
    <property type="entry name" value="AAA"/>
    <property type="match status" value="1"/>
</dbReference>
<keyword evidence="4 7" id="KW-0067">ATP-binding</keyword>
<dbReference type="Pfam" id="PF25568">
    <property type="entry name" value="AAA_lid_At3g28540"/>
    <property type="match status" value="1"/>
</dbReference>
<dbReference type="GO" id="GO:0006950">
    <property type="term" value="P:response to stress"/>
    <property type="evidence" value="ECO:0007669"/>
    <property type="project" value="UniProtKB-ARBA"/>
</dbReference>
<evidence type="ECO:0000259" key="9">
    <source>
        <dbReference type="SMART" id="SM00382"/>
    </source>
</evidence>
<keyword evidence="3" id="KW-0378">Hydrolase</keyword>
<dbReference type="GO" id="GO:0005524">
    <property type="term" value="F:ATP binding"/>
    <property type="evidence" value="ECO:0007669"/>
    <property type="project" value="UniProtKB-KW"/>
</dbReference>
<evidence type="ECO:0000256" key="4">
    <source>
        <dbReference type="ARBA" id="ARBA00022840"/>
    </source>
</evidence>
<dbReference type="InterPro" id="IPR007942">
    <property type="entry name" value="PLipase-like"/>
</dbReference>
<evidence type="ECO:0000256" key="8">
    <source>
        <dbReference type="SAM" id="MobiDB-lite"/>
    </source>
</evidence>
<protein>
    <submittedName>
        <fullName evidence="11">AAA-ATPase At3g50940-like</fullName>
    </submittedName>
</protein>
<dbReference type="AlphaFoldDB" id="A0A6P6BEA5"/>
<dbReference type="InterPro" id="IPR003960">
    <property type="entry name" value="ATPase_AAA_CS"/>
</dbReference>
<feature type="domain" description="AAA+ ATPase" evidence="9">
    <location>
        <begin position="225"/>
        <end position="361"/>
    </location>
</feature>
<keyword evidence="7" id="KW-0547">Nucleotide-binding</keyword>
<evidence type="ECO:0000313" key="10">
    <source>
        <dbReference type="Proteomes" id="UP000515121"/>
    </source>
</evidence>
<dbReference type="SMART" id="SM00382">
    <property type="entry name" value="AAA"/>
    <property type="match status" value="1"/>
</dbReference>
<dbReference type="Pfam" id="PF14363">
    <property type="entry name" value="AAA_assoc"/>
    <property type="match status" value="1"/>
</dbReference>
<dbReference type="InterPro" id="IPR003959">
    <property type="entry name" value="ATPase_AAA_core"/>
</dbReference>
<evidence type="ECO:0000256" key="7">
    <source>
        <dbReference type="RuleBase" id="RU003651"/>
    </source>
</evidence>
<dbReference type="Gene3D" id="3.40.50.300">
    <property type="entry name" value="P-loop containing nucleotide triphosphate hydrolases"/>
    <property type="match status" value="1"/>
</dbReference>
<accession>A0A6P6BEA5</accession>
<dbReference type="OrthoDB" id="10251412at2759"/>
<dbReference type="KEGG" id="dzi:111317237"/>
<evidence type="ECO:0000256" key="1">
    <source>
        <dbReference type="ARBA" id="ARBA00001946"/>
    </source>
</evidence>
<comment type="catalytic activity">
    <reaction evidence="6">
        <text>ATP + H2O = ADP + phosphate + H(+)</text>
        <dbReference type="Rhea" id="RHEA:13065"/>
        <dbReference type="ChEBI" id="CHEBI:15377"/>
        <dbReference type="ChEBI" id="CHEBI:15378"/>
        <dbReference type="ChEBI" id="CHEBI:30616"/>
        <dbReference type="ChEBI" id="CHEBI:43474"/>
        <dbReference type="ChEBI" id="CHEBI:456216"/>
    </reaction>
</comment>
<dbReference type="RefSeq" id="XP_022775414.1">
    <property type="nucleotide sequence ID" value="XM_022919679.1"/>
</dbReference>
<dbReference type="GO" id="GO:0016887">
    <property type="term" value="F:ATP hydrolysis activity"/>
    <property type="evidence" value="ECO:0007669"/>
    <property type="project" value="InterPro"/>
</dbReference>
<dbReference type="Gene3D" id="6.10.280.40">
    <property type="match status" value="1"/>
</dbReference>
<evidence type="ECO:0000256" key="2">
    <source>
        <dbReference type="ARBA" id="ARBA00007448"/>
    </source>
</evidence>
<comment type="cofactor">
    <cofactor evidence="1">
        <name>Mg(2+)</name>
        <dbReference type="ChEBI" id="CHEBI:18420"/>
    </cofactor>
</comment>
<feature type="compositionally biased region" description="Polar residues" evidence="8">
    <location>
        <begin position="449"/>
        <end position="464"/>
    </location>
</feature>
<keyword evidence="10" id="KW-1185">Reference proteome</keyword>
<name>A0A6P6BEA5_DURZI</name>
<dbReference type="SUPFAM" id="SSF52540">
    <property type="entry name" value="P-loop containing nucleoside triphosphate hydrolases"/>
    <property type="match status" value="1"/>
</dbReference>
<dbReference type="Pfam" id="PF00004">
    <property type="entry name" value="AAA"/>
    <property type="match status" value="1"/>
</dbReference>
<reference evidence="11" key="1">
    <citation type="submission" date="2025-08" db="UniProtKB">
        <authorList>
            <consortium name="RefSeq"/>
        </authorList>
    </citation>
    <scope>IDENTIFICATION</scope>
    <source>
        <tissue evidence="11">Fruit stalk</tissue>
    </source>
</reference>
<dbReference type="InterPro" id="IPR003593">
    <property type="entry name" value="AAA+_ATPase"/>
</dbReference>
<dbReference type="InterPro" id="IPR050747">
    <property type="entry name" value="Mitochondrial_chaperone_BCS1"/>
</dbReference>
<evidence type="ECO:0000256" key="5">
    <source>
        <dbReference type="ARBA" id="ARBA00022842"/>
    </source>
</evidence>
<dbReference type="Pfam" id="PF05278">
    <property type="entry name" value="PEARLI-4"/>
    <property type="match status" value="1"/>
</dbReference>
<keyword evidence="5" id="KW-0460">Magnesium</keyword>
<dbReference type="CDD" id="cd19510">
    <property type="entry name" value="RecA-like_BCS1"/>
    <property type="match status" value="1"/>
</dbReference>
<evidence type="ECO:0000313" key="11">
    <source>
        <dbReference type="RefSeq" id="XP_022775414.1"/>
    </source>
</evidence>